<evidence type="ECO:0000256" key="3">
    <source>
        <dbReference type="ARBA" id="ARBA00022452"/>
    </source>
</evidence>
<dbReference type="InterPro" id="IPR008969">
    <property type="entry name" value="CarboxyPept-like_regulatory"/>
</dbReference>
<evidence type="ECO:0000256" key="7">
    <source>
        <dbReference type="PROSITE-ProRule" id="PRU01360"/>
    </source>
</evidence>
<dbReference type="NCBIfam" id="TIGR04056">
    <property type="entry name" value="OMP_RagA_SusC"/>
    <property type="match status" value="1"/>
</dbReference>
<dbReference type="NCBIfam" id="TIGR04057">
    <property type="entry name" value="SusC_RagA_signa"/>
    <property type="match status" value="1"/>
</dbReference>
<dbReference type="InterPro" id="IPR012910">
    <property type="entry name" value="Plug_dom"/>
</dbReference>
<dbReference type="PROSITE" id="PS52016">
    <property type="entry name" value="TONB_DEPENDENT_REC_3"/>
    <property type="match status" value="1"/>
</dbReference>
<dbReference type="Gene3D" id="3.55.50.30">
    <property type="match status" value="1"/>
</dbReference>
<dbReference type="OrthoDB" id="9768177at2"/>
<dbReference type="Gene3D" id="2.60.40.1120">
    <property type="entry name" value="Carboxypeptidase-like, regulatory domain"/>
    <property type="match status" value="1"/>
</dbReference>
<evidence type="ECO:0000313" key="11">
    <source>
        <dbReference type="Proteomes" id="UP000278609"/>
    </source>
</evidence>
<dbReference type="GO" id="GO:0009279">
    <property type="term" value="C:cell outer membrane"/>
    <property type="evidence" value="ECO:0007669"/>
    <property type="project" value="UniProtKB-SubCell"/>
</dbReference>
<dbReference type="SMART" id="SM00965">
    <property type="entry name" value="STN"/>
    <property type="match status" value="1"/>
</dbReference>
<keyword evidence="6 7" id="KW-0998">Cell outer membrane</keyword>
<keyword evidence="4 7" id="KW-0812">Transmembrane</keyword>
<evidence type="ECO:0000259" key="9">
    <source>
        <dbReference type="SMART" id="SM00965"/>
    </source>
</evidence>
<dbReference type="Gene3D" id="2.170.130.10">
    <property type="entry name" value="TonB-dependent receptor, plug domain"/>
    <property type="match status" value="1"/>
</dbReference>
<dbReference type="InterPro" id="IPR037066">
    <property type="entry name" value="Plug_dom_sf"/>
</dbReference>
<dbReference type="SUPFAM" id="SSF56935">
    <property type="entry name" value="Porins"/>
    <property type="match status" value="1"/>
</dbReference>
<comment type="similarity">
    <text evidence="7">Belongs to the TonB-dependent receptor family.</text>
</comment>
<dbReference type="AlphaFoldDB" id="A0A3P1XL48"/>
<dbReference type="InterPro" id="IPR023997">
    <property type="entry name" value="TonB-dep_OMP_SusC/RagA_CS"/>
</dbReference>
<gene>
    <name evidence="10" type="ORF">EII40_11855</name>
</gene>
<evidence type="ECO:0000256" key="1">
    <source>
        <dbReference type="ARBA" id="ARBA00004571"/>
    </source>
</evidence>
<keyword evidence="3 7" id="KW-1134">Transmembrane beta strand</keyword>
<dbReference type="Proteomes" id="UP000278609">
    <property type="component" value="Unassembled WGS sequence"/>
</dbReference>
<dbReference type="FunFam" id="2.60.40.1120:FF:000003">
    <property type="entry name" value="Outer membrane protein Omp121"/>
    <property type="match status" value="1"/>
</dbReference>
<comment type="caution">
    <text evidence="10">The sequence shown here is derived from an EMBL/GenBank/DDBJ whole genome shotgun (WGS) entry which is preliminary data.</text>
</comment>
<organism evidence="10 11">
    <name type="scientific">Tannerella forsythia</name>
    <name type="common">Bacteroides forsythus</name>
    <dbReference type="NCBI Taxonomy" id="28112"/>
    <lineage>
        <taxon>Bacteria</taxon>
        <taxon>Pseudomonadati</taxon>
        <taxon>Bacteroidota</taxon>
        <taxon>Bacteroidia</taxon>
        <taxon>Bacteroidales</taxon>
        <taxon>Tannerellaceae</taxon>
        <taxon>Tannerella</taxon>
    </lineage>
</organism>
<keyword evidence="2 7" id="KW-0813">Transport</keyword>
<dbReference type="InterPro" id="IPR039426">
    <property type="entry name" value="TonB-dep_rcpt-like"/>
</dbReference>
<dbReference type="Pfam" id="PF07660">
    <property type="entry name" value="STN"/>
    <property type="match status" value="1"/>
</dbReference>
<comment type="subcellular location">
    <subcellularLocation>
        <location evidence="1 7">Cell outer membrane</location>
        <topology evidence="1 7">Multi-pass membrane protein</topology>
    </subcellularLocation>
</comment>
<evidence type="ECO:0000256" key="2">
    <source>
        <dbReference type="ARBA" id="ARBA00022448"/>
    </source>
</evidence>
<keyword evidence="5 7" id="KW-0472">Membrane</keyword>
<dbReference type="InterPro" id="IPR023996">
    <property type="entry name" value="TonB-dep_OMP_SusC/RagA"/>
</dbReference>
<accession>A0A3P1XL48</accession>
<reference evidence="10 11" key="1">
    <citation type="submission" date="2018-11" db="EMBL/GenBank/DDBJ databases">
        <title>Genomes From Bacteria Associated with the Canine Oral Cavity: a Test Case for Automated Genome-Based Taxonomic Assignment.</title>
        <authorList>
            <person name="Coil D.A."/>
            <person name="Jospin G."/>
            <person name="Darling A.E."/>
            <person name="Wallis C."/>
            <person name="Davis I.J."/>
            <person name="Harris S."/>
            <person name="Eisen J.A."/>
            <person name="Holcombe L.J."/>
            <person name="O'Flynn C."/>
        </authorList>
    </citation>
    <scope>NUCLEOTIDE SEQUENCE [LARGE SCALE GENOMIC DNA]</scope>
    <source>
        <strain evidence="10 11">OH2617_COT-023</strain>
    </source>
</reference>
<evidence type="ECO:0000256" key="4">
    <source>
        <dbReference type="ARBA" id="ARBA00022692"/>
    </source>
</evidence>
<dbReference type="Gene3D" id="2.40.170.20">
    <property type="entry name" value="TonB-dependent receptor, beta-barrel domain"/>
    <property type="match status" value="1"/>
</dbReference>
<name>A0A3P1XL48_TANFO</name>
<protein>
    <submittedName>
        <fullName evidence="10">SusC/RagA family TonB-linked outer membrane protein</fullName>
    </submittedName>
</protein>
<dbReference type="RefSeq" id="WP_124752439.1">
    <property type="nucleotide sequence ID" value="NZ_RQYS01000060.1"/>
</dbReference>
<evidence type="ECO:0000313" key="10">
    <source>
        <dbReference type="EMBL" id="RRD58617.1"/>
    </source>
</evidence>
<dbReference type="Pfam" id="PF07715">
    <property type="entry name" value="Plug"/>
    <property type="match status" value="1"/>
</dbReference>
<proteinExistence type="inferred from homology"/>
<dbReference type="EMBL" id="RQYS01000060">
    <property type="protein sequence ID" value="RRD58617.1"/>
    <property type="molecule type" value="Genomic_DNA"/>
</dbReference>
<dbReference type="SUPFAM" id="SSF49464">
    <property type="entry name" value="Carboxypeptidase regulatory domain-like"/>
    <property type="match status" value="1"/>
</dbReference>
<keyword evidence="8" id="KW-1133">Transmembrane helix</keyword>
<sequence length="1116" mass="126096">MDKKSKLQRIIKQIGFMIILSVGIVSTVHMHAQEASISMDTSNKTIAEVLENIENQTDFQFFYNSKLIDMKRRVAVKIDARDIFTALNQLFAGTDIQYKIAGKDVILTSFSAPLNAISTTQGNRKITGTVVDENGVPIIGANVLLKGMSGVGTITDSEGKFNLQVSEQSILKISYIGYLPKEIAVEDQLVLHIILTEDTKLLDEVVVVGYGVQKKKDLTGAVTALQGETIASRRTPQLSSALQGAIAGLLVTRDNNAPGTTSETIRIRGVTTIGDNSPLVIIDGVPGDLNQVNPTDVESISVLKDAASASIYGSRAAAGVILINTLRAKEHDLNCEYHVEYGWEIPTKQPEYVGIQRFLEMTNELRYNDNQAGGWFQTYSEDQVNNWLKYHVNDPNNYPNTNWTNLILHKSAPRRTHRISMTGGSKSIRTKASFTYDKMEGLYADRYYERFMMRVNNDFKINRYLEATLDFNFTRSKTHQPTFDPFDRMRIAPPVYAAVWDDGRIAEGKSGANAYGRMVAGGNRDEWYNQIGGKVSIDLMPIDGLKISGIIAPVYHFDKVKNFNKAVPYTLANDPNTIGGYLEGQATTKLTEERNDDYNVTIQGIANYRKIFGRHSLNIMAGYETFYSFNERLMASRDQYELSNFPYLDLGPLSMRDNSGNASEIAYRSWFGRTIYNYENRYLFQINIRYDGSSRFHKAYRWGAFPSLSAGWVITEEPLAKKMNIPWLSFLKLRASWGTLGNERIGNYPYQASIAFSNVLFYQNGEPISQLSAAQHTYAIQNISWEKTESFDFGMDASFFNNRLRLTADYYKKTTKDMLLALEIPDFVGFDNPQKNTGKMYTNGYEIEIGWNNQIRDWNYGLSLNFADFVSRMGSLGGTEFLGSQVKKEGSQFNEWYGYVNDGLYLTQQDVDNSAKIHQNVKVGDVKYKDISGPDGIPDGKISSEYDRKLLGGSLPRYMFGGNIYARYKDVDLSLTFQGIGSQLVRMHTTMVQPLRENYGNIPAFLDENYWSSRQDNPTNAAARYPRLTYTNASSNYTMSDFWLFNGRYIRLKNITLGYSLPKLLLKKISAHKIRIYLSANDLFCISQFPQGWDPEMGMSSYPITTSFLLGTSIYF</sequence>
<feature type="transmembrane region" description="Helical" evidence="8">
    <location>
        <begin position="14"/>
        <end position="32"/>
    </location>
</feature>
<evidence type="ECO:0000256" key="8">
    <source>
        <dbReference type="SAM" id="Phobius"/>
    </source>
</evidence>
<evidence type="ECO:0000256" key="6">
    <source>
        <dbReference type="ARBA" id="ARBA00023237"/>
    </source>
</evidence>
<dbReference type="InterPro" id="IPR011662">
    <property type="entry name" value="Secretin/TonB_short_N"/>
</dbReference>
<dbReference type="InterPro" id="IPR036942">
    <property type="entry name" value="Beta-barrel_TonB_sf"/>
</dbReference>
<dbReference type="Pfam" id="PF13715">
    <property type="entry name" value="CarbopepD_reg_2"/>
    <property type="match status" value="1"/>
</dbReference>
<evidence type="ECO:0000256" key="5">
    <source>
        <dbReference type="ARBA" id="ARBA00023136"/>
    </source>
</evidence>
<feature type="domain" description="Secretin/TonB short N-terminal" evidence="9">
    <location>
        <begin position="59"/>
        <end position="110"/>
    </location>
</feature>